<dbReference type="Gene3D" id="2.30.30.60">
    <property type="match status" value="1"/>
</dbReference>
<feature type="region of interest" description="Disordered" evidence="8">
    <location>
        <begin position="1123"/>
        <end position="1177"/>
    </location>
</feature>
<dbReference type="Gene3D" id="1.10.287.1260">
    <property type="match status" value="1"/>
</dbReference>
<feature type="transmembrane region" description="Helical" evidence="9">
    <location>
        <begin position="642"/>
        <end position="662"/>
    </location>
</feature>
<dbReference type="InterPro" id="IPR010920">
    <property type="entry name" value="LSM_dom_sf"/>
</dbReference>
<keyword evidence="4 9" id="KW-0812">Transmembrane</keyword>
<dbReference type="Pfam" id="PF21088">
    <property type="entry name" value="MS_channel_1st"/>
    <property type="match status" value="1"/>
</dbReference>
<feature type="transmembrane region" description="Helical" evidence="9">
    <location>
        <begin position="674"/>
        <end position="695"/>
    </location>
</feature>
<keyword evidence="15" id="KW-1185">Reference proteome</keyword>
<dbReference type="InterPro" id="IPR025692">
    <property type="entry name" value="MscS_IM_dom1"/>
</dbReference>
<dbReference type="EMBL" id="FOFO01000014">
    <property type="protein sequence ID" value="SEQ01855.1"/>
    <property type="molecule type" value="Genomic_DNA"/>
</dbReference>
<evidence type="ECO:0000256" key="9">
    <source>
        <dbReference type="SAM" id="Phobius"/>
    </source>
</evidence>
<dbReference type="Pfam" id="PF21082">
    <property type="entry name" value="MS_channel_3rd"/>
    <property type="match status" value="1"/>
</dbReference>
<feature type="transmembrane region" description="Helical" evidence="9">
    <location>
        <begin position="819"/>
        <end position="837"/>
    </location>
</feature>
<dbReference type="InterPro" id="IPR011014">
    <property type="entry name" value="MscS_channel_TM-2"/>
</dbReference>
<evidence type="ECO:0000256" key="5">
    <source>
        <dbReference type="ARBA" id="ARBA00022989"/>
    </source>
</evidence>
<dbReference type="InterPro" id="IPR006686">
    <property type="entry name" value="MscS_channel_CS"/>
</dbReference>
<evidence type="ECO:0000313" key="15">
    <source>
        <dbReference type="Proteomes" id="UP000199496"/>
    </source>
</evidence>
<dbReference type="SUPFAM" id="SSF50182">
    <property type="entry name" value="Sm-like ribonucleoproteins"/>
    <property type="match status" value="1"/>
</dbReference>
<keyword evidence="5 9" id="KW-1133">Transmembrane helix</keyword>
<keyword evidence="7" id="KW-0175">Coiled coil</keyword>
<dbReference type="Pfam" id="PF00924">
    <property type="entry name" value="MS_channel_2nd"/>
    <property type="match status" value="1"/>
</dbReference>
<dbReference type="Pfam" id="PF12794">
    <property type="entry name" value="MscS_TM"/>
    <property type="match status" value="1"/>
</dbReference>
<dbReference type="InterPro" id="IPR006685">
    <property type="entry name" value="MscS_channel_2nd"/>
</dbReference>
<feature type="transmembrane region" description="Helical" evidence="9">
    <location>
        <begin position="873"/>
        <end position="894"/>
    </location>
</feature>
<feature type="coiled-coil region" evidence="7">
    <location>
        <begin position="121"/>
        <end position="203"/>
    </location>
</feature>
<dbReference type="Proteomes" id="UP000199496">
    <property type="component" value="Unassembled WGS sequence"/>
</dbReference>
<evidence type="ECO:0000259" key="12">
    <source>
        <dbReference type="Pfam" id="PF21082"/>
    </source>
</evidence>
<keyword evidence="3" id="KW-1003">Cell membrane</keyword>
<dbReference type="GO" id="GO:0005886">
    <property type="term" value="C:plasma membrane"/>
    <property type="evidence" value="ECO:0007669"/>
    <property type="project" value="UniProtKB-SubCell"/>
</dbReference>
<evidence type="ECO:0000313" key="14">
    <source>
        <dbReference type="EMBL" id="SEQ01855.1"/>
    </source>
</evidence>
<evidence type="ECO:0000259" key="13">
    <source>
        <dbReference type="Pfam" id="PF21088"/>
    </source>
</evidence>
<dbReference type="OrthoDB" id="9799209at2"/>
<evidence type="ECO:0000259" key="10">
    <source>
        <dbReference type="Pfam" id="PF00924"/>
    </source>
</evidence>
<dbReference type="STRING" id="867345.SAMN05421693_11441"/>
<dbReference type="InterPro" id="IPR023408">
    <property type="entry name" value="MscS_beta-dom_sf"/>
</dbReference>
<evidence type="ECO:0000256" key="2">
    <source>
        <dbReference type="ARBA" id="ARBA00008017"/>
    </source>
</evidence>
<evidence type="ECO:0000259" key="11">
    <source>
        <dbReference type="Pfam" id="PF12794"/>
    </source>
</evidence>
<dbReference type="Gene3D" id="3.30.70.100">
    <property type="match status" value="1"/>
</dbReference>
<evidence type="ECO:0000256" key="4">
    <source>
        <dbReference type="ARBA" id="ARBA00022692"/>
    </source>
</evidence>
<gene>
    <name evidence="14" type="ORF">SAMN05421693_11441</name>
</gene>
<dbReference type="AlphaFoldDB" id="A0A1H9CKX3"/>
<organism evidence="14 15">
    <name type="scientific">Ectothiorhodospira magna</name>
    <dbReference type="NCBI Taxonomy" id="867345"/>
    <lineage>
        <taxon>Bacteria</taxon>
        <taxon>Pseudomonadati</taxon>
        <taxon>Pseudomonadota</taxon>
        <taxon>Gammaproteobacteria</taxon>
        <taxon>Chromatiales</taxon>
        <taxon>Ectothiorhodospiraceae</taxon>
        <taxon>Ectothiorhodospira</taxon>
    </lineage>
</organism>
<feature type="transmembrane region" description="Helical" evidence="9">
    <location>
        <begin position="518"/>
        <end position="538"/>
    </location>
</feature>
<sequence length="1177" mass="131995">MLIRRLMTWLLVTFILCLGWGAPILAQEANVAPASGPVPITQGELDAQRDLLDQGMIRVQPLVQSIDTNPAETWLQASPEQRLSQRAGDGELSDTERALWQTALEQERSAVERLRGALDRAAIAQLAVERLQEARQRLDQNLLHLPIIPGQERSISQIEDDIALLERRRDQTILEVDQKRVTLARLEEQSRTQAETLERLQRQRTEELAALPPDPEDAELASAVDGARQAMTRRADARIIAAQLDSQTLPPRLEILRLEIPALELELRWLRTSLAALEHELHERASAELRALQQSLQRLLDREPDVRDQLAGDIQALRVRFDRIAETQTRIRVLQQERDYYLRIERELTQTLANVRERLEVGGLTEALGSLFLEEQRRLRDLDETRFKVRGIERELAQSRLRAITLREQLSTPIAPAALNGDDLGLGELRRLREQALTIQLHAEEALADQLRQTDLRLRAVVVLVDELDQILRETLLWWPSHVPVGGDWMARIPAATLALLDPAAWQEVRHVLREVTLGSPIPLGLTLLLSLVLYALGRGTPSHLEDLAARTRHRFTDNIKLTLQALGWSLLRVLPIPVLLMATSLRLETIPEVGHGVEVLATMFFSASIWWLAGHLLLLLTHKNGVGTAHFKWNPLMVKRLRRHLAWFLPTQLLLILLLALTFSHPSDLVFDVFGRMTLMAAVVISALLGWWLLSPIPEGEEPPLNERRRRLFRMLIGLTALTLTGLILAGYLLTVGEIMGRTIDTLVIVGLIWLGYNLSARALILSETRLRVRRMREQRAKAAAMESSAGLGTGAEGGMDIPEPHLSMEDVNLQTRTLMRITVGAGVVLALFWAWSDVLPALTWLDSITLWSRTIMVGEAEVLSRVSLLNFLMAIFLGVVFTLAARNLPGLVEILLSRSTQMDAAGRYTVTMLLRYALTVVAIISVFSLLGLRWSELQWMVAALTLGLGFGLQEVVANFVSGLIILFERPIRVGDTITIGEYSGTVTRIRTRATTIVDWDNREVVIPNKNFITERLINWTLSDTVTRLVIPVGVSYSADVDLVRETLLQIAKDNPQVLKEPGPSVFFIHFGDSALNFELRVYVSQLRERLLTTSELHTTIIKRFRELNIEIAFPQMDLHIRDMVPTPGGPTQSPSAGQAPRLRNAPDRDPGLEGSTPASSQPDIGSGDESGERSD</sequence>
<comment type="similarity">
    <text evidence="2">Belongs to the MscS (TC 1.A.23) family.</text>
</comment>
<feature type="transmembrane region" description="Helical" evidence="9">
    <location>
        <begin position="915"/>
        <end position="936"/>
    </location>
</feature>
<dbReference type="PANTHER" id="PTHR30347:SF1">
    <property type="entry name" value="MECHANOSENSITIVE CHANNEL MSCK"/>
    <property type="match status" value="1"/>
</dbReference>
<feature type="domain" description="Mechanosensitive ion channel MscS" evidence="10">
    <location>
        <begin position="957"/>
        <end position="1022"/>
    </location>
</feature>
<proteinExistence type="inferred from homology"/>
<feature type="transmembrane region" description="Helical" evidence="9">
    <location>
        <begin position="942"/>
        <end position="969"/>
    </location>
</feature>
<dbReference type="InterPro" id="IPR011066">
    <property type="entry name" value="MscS_channel_C_sf"/>
</dbReference>
<evidence type="ECO:0000256" key="8">
    <source>
        <dbReference type="SAM" id="MobiDB-lite"/>
    </source>
</evidence>
<evidence type="ECO:0000256" key="7">
    <source>
        <dbReference type="SAM" id="Coils"/>
    </source>
</evidence>
<evidence type="ECO:0000256" key="3">
    <source>
        <dbReference type="ARBA" id="ARBA00022475"/>
    </source>
</evidence>
<evidence type="ECO:0000256" key="6">
    <source>
        <dbReference type="ARBA" id="ARBA00023136"/>
    </source>
</evidence>
<dbReference type="GO" id="GO:0008381">
    <property type="term" value="F:mechanosensitive monoatomic ion channel activity"/>
    <property type="evidence" value="ECO:0007669"/>
    <property type="project" value="UniProtKB-ARBA"/>
</dbReference>
<feature type="transmembrane region" description="Helical" evidence="9">
    <location>
        <begin position="747"/>
        <end position="768"/>
    </location>
</feature>
<comment type="subcellular location">
    <subcellularLocation>
        <location evidence="1">Cell membrane</location>
        <topology evidence="1">Multi-pass membrane protein</topology>
    </subcellularLocation>
</comment>
<dbReference type="PANTHER" id="PTHR30347">
    <property type="entry name" value="POTASSIUM CHANNEL RELATED"/>
    <property type="match status" value="1"/>
</dbReference>
<feature type="transmembrane region" description="Helical" evidence="9">
    <location>
        <begin position="716"/>
        <end position="735"/>
    </location>
</feature>
<protein>
    <submittedName>
        <fullName evidence="14">Potassium efflux system protein</fullName>
    </submittedName>
</protein>
<dbReference type="SUPFAM" id="SSF82689">
    <property type="entry name" value="Mechanosensitive channel protein MscS (YggB), C-terminal domain"/>
    <property type="match status" value="1"/>
</dbReference>
<feature type="domain" description="Mechanosensitive ion channel transmembrane helices 2/3" evidence="13">
    <location>
        <begin position="915"/>
        <end position="955"/>
    </location>
</feature>
<dbReference type="InterPro" id="IPR049142">
    <property type="entry name" value="MS_channel_1st"/>
</dbReference>
<dbReference type="RefSeq" id="WP_090206478.1">
    <property type="nucleotide sequence ID" value="NZ_FOFO01000014.1"/>
</dbReference>
<keyword evidence="6 9" id="KW-0472">Membrane</keyword>
<name>A0A1H9CKX3_9GAMM</name>
<accession>A0A1H9CKX3</accession>
<feature type="domain" description="Mechanosensitive ion channel inner membrane" evidence="11">
    <location>
        <begin position="524"/>
        <end position="853"/>
    </location>
</feature>
<feature type="transmembrane region" description="Helical" evidence="9">
    <location>
        <begin position="559"/>
        <end position="581"/>
    </location>
</feature>
<dbReference type="InterPro" id="IPR052702">
    <property type="entry name" value="MscS-like_channel"/>
</dbReference>
<feature type="domain" description="Mechanosensitive ion channel MscS C-terminal" evidence="12">
    <location>
        <begin position="1031"/>
        <end position="1113"/>
    </location>
</feature>
<reference evidence="14 15" key="1">
    <citation type="submission" date="2016-10" db="EMBL/GenBank/DDBJ databases">
        <authorList>
            <person name="de Groot N.N."/>
        </authorList>
    </citation>
    <scope>NUCLEOTIDE SEQUENCE [LARGE SCALE GENOMIC DNA]</scope>
    <source>
        <strain evidence="14 15">B7-7</strain>
    </source>
</reference>
<evidence type="ECO:0000256" key="1">
    <source>
        <dbReference type="ARBA" id="ARBA00004651"/>
    </source>
</evidence>
<feature type="transmembrane region" description="Helical" evidence="9">
    <location>
        <begin position="601"/>
        <end position="621"/>
    </location>
</feature>
<dbReference type="PROSITE" id="PS01246">
    <property type="entry name" value="UPF0003"/>
    <property type="match status" value="1"/>
</dbReference>
<dbReference type="SUPFAM" id="SSF82861">
    <property type="entry name" value="Mechanosensitive channel protein MscS (YggB), transmembrane region"/>
    <property type="match status" value="1"/>
</dbReference>
<dbReference type="InterPro" id="IPR049278">
    <property type="entry name" value="MS_channel_C"/>
</dbReference>